<evidence type="ECO:0000256" key="2">
    <source>
        <dbReference type="ARBA" id="ARBA00022969"/>
    </source>
</evidence>
<dbReference type="InterPro" id="IPR000943">
    <property type="entry name" value="RNA_pol_sigma70"/>
</dbReference>
<feature type="compositionally biased region" description="Polar residues" evidence="7">
    <location>
        <begin position="1"/>
        <end position="12"/>
    </location>
</feature>
<dbReference type="RefSeq" id="WP_345885448.1">
    <property type="nucleotide sequence ID" value="NZ_JBDFRB010000009.1"/>
</dbReference>
<dbReference type="SUPFAM" id="SSF88946">
    <property type="entry name" value="Sigma2 domain of RNA polymerase sigma factors"/>
    <property type="match status" value="1"/>
</dbReference>
<dbReference type="Pfam" id="PF04545">
    <property type="entry name" value="Sigma70_r4"/>
    <property type="match status" value="1"/>
</dbReference>
<dbReference type="CDD" id="cd06171">
    <property type="entry name" value="Sigma70_r4"/>
    <property type="match status" value="1"/>
</dbReference>
<dbReference type="InterPro" id="IPR007630">
    <property type="entry name" value="RNA_pol_sigma70_r4"/>
</dbReference>
<dbReference type="InterPro" id="IPR036388">
    <property type="entry name" value="WH-like_DNA-bd_sf"/>
</dbReference>
<dbReference type="Gene3D" id="1.10.10.10">
    <property type="entry name" value="Winged helix-like DNA-binding domain superfamily/Winged helix DNA-binding domain"/>
    <property type="match status" value="2"/>
</dbReference>
<keyword evidence="10" id="KW-1185">Reference proteome</keyword>
<dbReference type="InterPro" id="IPR007627">
    <property type="entry name" value="RNA_pol_sigma70_r2"/>
</dbReference>
<dbReference type="EMBL" id="JBDFRB010000009">
    <property type="protein sequence ID" value="MEN2745095.1"/>
    <property type="molecule type" value="Genomic_DNA"/>
</dbReference>
<evidence type="ECO:0000256" key="5">
    <source>
        <dbReference type="ARBA" id="ARBA00023125"/>
    </source>
</evidence>
<organism evidence="9 10">
    <name type="scientific">Sinomonas halotolerans</name>
    <dbReference type="NCBI Taxonomy" id="1644133"/>
    <lineage>
        <taxon>Bacteria</taxon>
        <taxon>Bacillati</taxon>
        <taxon>Actinomycetota</taxon>
        <taxon>Actinomycetes</taxon>
        <taxon>Micrococcales</taxon>
        <taxon>Micrococcaceae</taxon>
        <taxon>Sinomonas</taxon>
    </lineage>
</organism>
<comment type="caution">
    <text evidence="9">The sequence shown here is derived from an EMBL/GenBank/DDBJ whole genome shotgun (WGS) entry which is preliminary data.</text>
</comment>
<evidence type="ECO:0000313" key="10">
    <source>
        <dbReference type="Proteomes" id="UP001422074"/>
    </source>
</evidence>
<accession>A0ABU9X100</accession>
<evidence type="ECO:0000256" key="3">
    <source>
        <dbReference type="ARBA" id="ARBA00023015"/>
    </source>
</evidence>
<feature type="domain" description="HTH cro/C1-type" evidence="8">
    <location>
        <begin position="230"/>
        <end position="260"/>
    </location>
</feature>
<evidence type="ECO:0000259" key="8">
    <source>
        <dbReference type="PROSITE" id="PS50943"/>
    </source>
</evidence>
<dbReference type="Proteomes" id="UP001422074">
    <property type="component" value="Unassembled WGS sequence"/>
</dbReference>
<dbReference type="PROSITE" id="PS50943">
    <property type="entry name" value="HTH_CROC1"/>
    <property type="match status" value="1"/>
</dbReference>
<dbReference type="SUPFAM" id="SSF88659">
    <property type="entry name" value="Sigma3 and sigma4 domains of RNA polymerase sigma factors"/>
    <property type="match status" value="2"/>
</dbReference>
<reference evidence="9 10" key="1">
    <citation type="submission" date="2024-05" db="EMBL/GenBank/DDBJ databases">
        <title>Sinomonas sp. nov., isolated from a waste landfill.</title>
        <authorList>
            <person name="Zhao Y."/>
        </authorList>
    </citation>
    <scope>NUCLEOTIDE SEQUENCE [LARGE SCALE GENOMIC DNA]</scope>
    <source>
        <strain evidence="9 10">CCTCC AB2014300</strain>
    </source>
</reference>
<keyword evidence="6" id="KW-0804">Transcription</keyword>
<keyword evidence="4" id="KW-0731">Sigma factor</keyword>
<evidence type="ECO:0000256" key="7">
    <source>
        <dbReference type="SAM" id="MobiDB-lite"/>
    </source>
</evidence>
<keyword evidence="5" id="KW-0238">DNA-binding</keyword>
<dbReference type="InterPro" id="IPR013325">
    <property type="entry name" value="RNA_pol_sigma_r2"/>
</dbReference>
<dbReference type="NCBIfam" id="TIGR02937">
    <property type="entry name" value="sigma70-ECF"/>
    <property type="match status" value="1"/>
</dbReference>
<dbReference type="Pfam" id="PF04542">
    <property type="entry name" value="Sigma70_r2"/>
    <property type="match status" value="1"/>
</dbReference>
<proteinExistence type="inferred from homology"/>
<keyword evidence="3" id="KW-0805">Transcription regulation</keyword>
<dbReference type="Gene3D" id="1.20.120.1810">
    <property type="match status" value="1"/>
</dbReference>
<evidence type="ECO:0000256" key="1">
    <source>
        <dbReference type="ARBA" id="ARBA00007788"/>
    </source>
</evidence>
<comment type="similarity">
    <text evidence="1">Belongs to the sigma-70 factor family.</text>
</comment>
<feature type="region of interest" description="Disordered" evidence="7">
    <location>
        <begin position="1"/>
        <end position="41"/>
    </location>
</feature>
<dbReference type="PRINTS" id="PR00046">
    <property type="entry name" value="SIGMA70FCT"/>
</dbReference>
<dbReference type="InterPro" id="IPR013324">
    <property type="entry name" value="RNA_pol_sigma_r3/r4-like"/>
</dbReference>
<dbReference type="InterPro" id="IPR014284">
    <property type="entry name" value="RNA_pol_sigma-70_dom"/>
</dbReference>
<gene>
    <name evidence="9" type="ORF">ABCQ75_11160</name>
</gene>
<evidence type="ECO:0000256" key="6">
    <source>
        <dbReference type="ARBA" id="ARBA00023163"/>
    </source>
</evidence>
<dbReference type="InterPro" id="IPR001387">
    <property type="entry name" value="Cro/C1-type_HTH"/>
</dbReference>
<name>A0ABU9X100_9MICC</name>
<keyword evidence="2" id="KW-0749">Sporulation</keyword>
<evidence type="ECO:0000313" key="9">
    <source>
        <dbReference type="EMBL" id="MEN2745095.1"/>
    </source>
</evidence>
<evidence type="ECO:0000256" key="4">
    <source>
        <dbReference type="ARBA" id="ARBA00023082"/>
    </source>
</evidence>
<sequence>MTETLAHTTPSDESAADLEAGSARTTWTDRDEPSPSWPAEQDLGLGGEAEGLALEHLGVADALARRFKCPGHDADDLRQVARLGLIKAAKRYEEGKGHGFVAFAAPTITGELKRYVRDHSWVVRPPRSIQELRLRLRGVRPALAQRLGHDPSTAELSRELGAGLAEVAEAQIAEAAMVAEQIDDGDTSRSDDGVKHAVAFAADDPGYEQVETRLALAAALEDLSERDRRILYLRFHHEMTQSQIAKELGVSQMQVSRLLNRVLGQLRTRMAA</sequence>
<dbReference type="PANTHER" id="PTHR30385:SF4">
    <property type="entry name" value="RNA POLYMERASE SIGMA-E FACTOR"/>
    <property type="match status" value="1"/>
</dbReference>
<dbReference type="PANTHER" id="PTHR30385">
    <property type="entry name" value="SIGMA FACTOR F FLAGELLAR"/>
    <property type="match status" value="1"/>
</dbReference>
<protein>
    <submittedName>
        <fullName evidence="9">Sigma-70 family RNA polymerase sigma factor</fullName>
    </submittedName>
</protein>